<feature type="transmembrane region" description="Helical" evidence="1">
    <location>
        <begin position="97"/>
        <end position="119"/>
    </location>
</feature>
<reference evidence="2 3" key="1">
    <citation type="submission" date="2016-10" db="EMBL/GenBank/DDBJ databases">
        <authorList>
            <person name="de Groot N.N."/>
        </authorList>
    </citation>
    <scope>NUCLEOTIDE SEQUENCE [LARGE SCALE GENOMIC DNA]</scope>
    <source>
        <strain evidence="2 3">SLAS-1</strain>
    </source>
</reference>
<sequence length="160" mass="16598">MLTLALVFQMSGLPQPVTGPAINTILFVAVMMLGSAAGILIGILTPLVAFLRGILPPLLAPMIPFIAIGNAVLVLVYALLSRMLAVKPKSGFTFKNIAAVAAGAGAKFLILAGAVSFLVEVPPAMARMMTIPQLYTALAGGFLAVLLQKTLAEILQANKE</sequence>
<organism evidence="2 3">
    <name type="scientific">Halarsenatibacter silvermanii</name>
    <dbReference type="NCBI Taxonomy" id="321763"/>
    <lineage>
        <taxon>Bacteria</taxon>
        <taxon>Bacillati</taxon>
        <taxon>Bacillota</taxon>
        <taxon>Clostridia</taxon>
        <taxon>Halanaerobiales</taxon>
        <taxon>Halarsenatibacteraceae</taxon>
        <taxon>Halarsenatibacter</taxon>
    </lineage>
</organism>
<evidence type="ECO:0000313" key="2">
    <source>
        <dbReference type="EMBL" id="SDL29744.1"/>
    </source>
</evidence>
<accession>A0A1G9IY33</accession>
<evidence type="ECO:0000313" key="3">
    <source>
        <dbReference type="Proteomes" id="UP000199476"/>
    </source>
</evidence>
<keyword evidence="1" id="KW-0472">Membrane</keyword>
<dbReference type="Proteomes" id="UP000199476">
    <property type="component" value="Unassembled WGS sequence"/>
</dbReference>
<protein>
    <recommendedName>
        <fullName evidence="4">ECF transporter S component</fullName>
    </recommendedName>
</protein>
<proteinExistence type="predicted"/>
<feature type="transmembrane region" description="Helical" evidence="1">
    <location>
        <begin position="24"/>
        <end position="51"/>
    </location>
</feature>
<keyword evidence="3" id="KW-1185">Reference proteome</keyword>
<dbReference type="AlphaFoldDB" id="A0A1G9IY33"/>
<keyword evidence="1" id="KW-1133">Transmembrane helix</keyword>
<feature type="transmembrane region" description="Helical" evidence="1">
    <location>
        <begin position="63"/>
        <end position="85"/>
    </location>
</feature>
<dbReference type="STRING" id="321763.SAMN04488692_10384"/>
<evidence type="ECO:0000256" key="1">
    <source>
        <dbReference type="SAM" id="Phobius"/>
    </source>
</evidence>
<keyword evidence="1" id="KW-0812">Transmembrane</keyword>
<gene>
    <name evidence="2" type="ORF">SAMN04488692_10384</name>
</gene>
<evidence type="ECO:0008006" key="4">
    <source>
        <dbReference type="Google" id="ProtNLM"/>
    </source>
</evidence>
<dbReference type="EMBL" id="FNGO01000003">
    <property type="protein sequence ID" value="SDL29744.1"/>
    <property type="molecule type" value="Genomic_DNA"/>
</dbReference>
<name>A0A1G9IY33_9FIRM</name>